<name>A0A1W1CFX6_9ZZZZ</name>
<accession>A0A1W1CFX6</accession>
<dbReference type="InterPro" id="IPR011460">
    <property type="entry name" value="Lcl_C"/>
</dbReference>
<dbReference type="AlphaFoldDB" id="A0A1W1CFX6"/>
<protein>
    <recommendedName>
        <fullName evidence="1">Lcl C-terminal domain-containing protein</fullName>
    </recommendedName>
</protein>
<organism evidence="2">
    <name type="scientific">hydrothermal vent metagenome</name>
    <dbReference type="NCBI Taxonomy" id="652676"/>
    <lineage>
        <taxon>unclassified sequences</taxon>
        <taxon>metagenomes</taxon>
        <taxon>ecological metagenomes</taxon>
    </lineage>
</organism>
<sequence>MRIVIKSLLLVAVGTFAIAGGDIGALSSEPEPEATCKADAVYIDYKSGLMWQDAPYGDTEDGAYKHNRSAGKAGRWKYAQNYCDDLEYAGFSDWRLPKVDEITHLYSKKLKLKNNIAMDFWTSTPSKGNTYYSVYAVIEGQPFAHKRGDTQYIRCVRCLGEPE</sequence>
<reference evidence="2" key="1">
    <citation type="submission" date="2016-10" db="EMBL/GenBank/DDBJ databases">
        <authorList>
            <person name="de Groot N.N."/>
        </authorList>
    </citation>
    <scope>NUCLEOTIDE SEQUENCE</scope>
</reference>
<gene>
    <name evidence="2" type="ORF">MNB_SV-6-307</name>
</gene>
<proteinExistence type="predicted"/>
<feature type="domain" description="Lcl C-terminal" evidence="1">
    <location>
        <begin position="43"/>
        <end position="157"/>
    </location>
</feature>
<evidence type="ECO:0000259" key="1">
    <source>
        <dbReference type="Pfam" id="PF07603"/>
    </source>
</evidence>
<dbReference type="EMBL" id="FPHC01000071">
    <property type="protein sequence ID" value="SFV64664.1"/>
    <property type="molecule type" value="Genomic_DNA"/>
</dbReference>
<dbReference type="Pfam" id="PF07603">
    <property type="entry name" value="Lcl_C"/>
    <property type="match status" value="1"/>
</dbReference>
<evidence type="ECO:0000313" key="2">
    <source>
        <dbReference type="EMBL" id="SFV64664.1"/>
    </source>
</evidence>